<comment type="caution">
    <text evidence="2">The sequence shown here is derived from an EMBL/GenBank/DDBJ whole genome shotgun (WGS) entry which is preliminary data.</text>
</comment>
<protein>
    <submittedName>
        <fullName evidence="2">Uncharacterized protein</fullName>
    </submittedName>
</protein>
<evidence type="ECO:0000313" key="3">
    <source>
        <dbReference type="Proteomes" id="UP001362999"/>
    </source>
</evidence>
<dbReference type="EMBL" id="JAWWNJ010000011">
    <property type="protein sequence ID" value="KAK7044501.1"/>
    <property type="molecule type" value="Genomic_DNA"/>
</dbReference>
<evidence type="ECO:0000313" key="2">
    <source>
        <dbReference type="EMBL" id="KAK7044501.1"/>
    </source>
</evidence>
<evidence type="ECO:0000256" key="1">
    <source>
        <dbReference type="SAM" id="MobiDB-lite"/>
    </source>
</evidence>
<organism evidence="2 3">
    <name type="scientific">Favolaschia claudopus</name>
    <dbReference type="NCBI Taxonomy" id="2862362"/>
    <lineage>
        <taxon>Eukaryota</taxon>
        <taxon>Fungi</taxon>
        <taxon>Dikarya</taxon>
        <taxon>Basidiomycota</taxon>
        <taxon>Agaricomycotina</taxon>
        <taxon>Agaricomycetes</taxon>
        <taxon>Agaricomycetidae</taxon>
        <taxon>Agaricales</taxon>
        <taxon>Marasmiineae</taxon>
        <taxon>Mycenaceae</taxon>
        <taxon>Favolaschia</taxon>
    </lineage>
</organism>
<sequence length="96" mass="10868">MNHLFTFTCSSTLSDPLRPVLLDNGSHHSGPGSPQISRAHKRERNSALLPTFSTNFAFLDYTRSSSPSDYPRTSFLDLHIDGILIVRLDRKFHKLI</sequence>
<dbReference type="AlphaFoldDB" id="A0AAW0CWB5"/>
<feature type="region of interest" description="Disordered" evidence="1">
    <location>
        <begin position="22"/>
        <end position="41"/>
    </location>
</feature>
<proteinExistence type="predicted"/>
<dbReference type="Proteomes" id="UP001362999">
    <property type="component" value="Unassembled WGS sequence"/>
</dbReference>
<reference evidence="2 3" key="1">
    <citation type="journal article" date="2024" name="J Genomics">
        <title>Draft genome sequencing and assembly of Favolaschia claudopus CIRM-BRFM 2984 isolated from oak limbs.</title>
        <authorList>
            <person name="Navarro D."/>
            <person name="Drula E."/>
            <person name="Chaduli D."/>
            <person name="Cazenave R."/>
            <person name="Ahrendt S."/>
            <person name="Wang J."/>
            <person name="Lipzen A."/>
            <person name="Daum C."/>
            <person name="Barry K."/>
            <person name="Grigoriev I.V."/>
            <person name="Favel A."/>
            <person name="Rosso M.N."/>
            <person name="Martin F."/>
        </authorList>
    </citation>
    <scope>NUCLEOTIDE SEQUENCE [LARGE SCALE GENOMIC DNA]</scope>
    <source>
        <strain evidence="2 3">CIRM-BRFM 2984</strain>
    </source>
</reference>
<name>A0AAW0CWB5_9AGAR</name>
<accession>A0AAW0CWB5</accession>
<keyword evidence="3" id="KW-1185">Reference proteome</keyword>
<gene>
    <name evidence="2" type="ORF">R3P38DRAFT_3176752</name>
</gene>